<dbReference type="GO" id="GO:0046872">
    <property type="term" value="F:metal ion binding"/>
    <property type="evidence" value="ECO:0007669"/>
    <property type="project" value="UniProtKB-KW"/>
</dbReference>
<dbReference type="Pfam" id="PF00355">
    <property type="entry name" value="Rieske"/>
    <property type="match status" value="1"/>
</dbReference>
<evidence type="ECO:0000313" key="8">
    <source>
        <dbReference type="EMBL" id="SVD86191.1"/>
    </source>
</evidence>
<dbReference type="EMBL" id="UINC01178179">
    <property type="protein sequence ID" value="SVD86191.1"/>
    <property type="molecule type" value="Genomic_DNA"/>
</dbReference>
<name>A0A382YSW3_9ZZZZ</name>
<protein>
    <recommendedName>
        <fullName evidence="7">Rieske domain-containing protein</fullName>
    </recommendedName>
</protein>
<dbReference type="GO" id="GO:0016491">
    <property type="term" value="F:oxidoreductase activity"/>
    <property type="evidence" value="ECO:0007669"/>
    <property type="project" value="UniProtKB-KW"/>
</dbReference>
<feature type="non-terminal residue" evidence="8">
    <location>
        <position position="1"/>
    </location>
</feature>
<evidence type="ECO:0000256" key="2">
    <source>
        <dbReference type="ARBA" id="ARBA00022714"/>
    </source>
</evidence>
<dbReference type="InterPro" id="IPR017941">
    <property type="entry name" value="Rieske_2Fe-2S"/>
</dbReference>
<evidence type="ECO:0000256" key="6">
    <source>
        <dbReference type="ARBA" id="ARBA00023014"/>
    </source>
</evidence>
<keyword evidence="2" id="KW-0001">2Fe-2S</keyword>
<feature type="domain" description="Rieske" evidence="7">
    <location>
        <begin position="1"/>
        <end position="62"/>
    </location>
</feature>
<evidence type="ECO:0000256" key="3">
    <source>
        <dbReference type="ARBA" id="ARBA00022723"/>
    </source>
</evidence>
<dbReference type="InterPro" id="IPR036922">
    <property type="entry name" value="Rieske_2Fe-2S_sf"/>
</dbReference>
<dbReference type="AlphaFoldDB" id="A0A382YSW3"/>
<dbReference type="PRINTS" id="PR00090">
    <property type="entry name" value="RNGDIOXGNASE"/>
</dbReference>
<evidence type="ECO:0000259" key="7">
    <source>
        <dbReference type="PROSITE" id="PS51296"/>
    </source>
</evidence>
<evidence type="ECO:0000256" key="5">
    <source>
        <dbReference type="ARBA" id="ARBA00023004"/>
    </source>
</evidence>
<gene>
    <name evidence="8" type="ORF">METZ01_LOCUS439045</name>
</gene>
<evidence type="ECO:0000256" key="4">
    <source>
        <dbReference type="ARBA" id="ARBA00023002"/>
    </source>
</evidence>
<dbReference type="PROSITE" id="PS51296">
    <property type="entry name" value="RIESKE"/>
    <property type="match status" value="1"/>
</dbReference>
<keyword evidence="4" id="KW-0560">Oxidoreductase</keyword>
<dbReference type="PANTHER" id="PTHR43756:SF1">
    <property type="entry name" value="3-PHENYLPROPIONATE_CINNAMIC ACID DIOXYGENASE SUBUNIT ALPHA"/>
    <property type="match status" value="1"/>
</dbReference>
<dbReference type="SUPFAM" id="SSF55961">
    <property type="entry name" value="Bet v1-like"/>
    <property type="match status" value="1"/>
</dbReference>
<reference evidence="8" key="1">
    <citation type="submission" date="2018-05" db="EMBL/GenBank/DDBJ databases">
        <authorList>
            <person name="Lanie J.A."/>
            <person name="Ng W.-L."/>
            <person name="Kazmierczak K.M."/>
            <person name="Andrzejewski T.M."/>
            <person name="Davidsen T.M."/>
            <person name="Wayne K.J."/>
            <person name="Tettelin H."/>
            <person name="Glass J.I."/>
            <person name="Rusch D."/>
            <person name="Podicherti R."/>
            <person name="Tsui H.-C.T."/>
            <person name="Winkler M.E."/>
        </authorList>
    </citation>
    <scope>NUCLEOTIDE SEQUENCE</scope>
</reference>
<sequence>NLQGNVPKVFRCPYHAWQFNMDGSLRNVPMKQGYEGIVDLADPELQMKRTERQAAYRGFVFASLSHDGAGLEEWLGKGGRGAFDDICNRSPEGECEIVMNCFRVIQHSNWKIFLENQLDAVHPSITHHSTGDAAKEEQRIFKQRKGEEPPIGYQFLADFSLPYEKWDSLDTIGYPNGHTVLAGYMGLRPRDPVTIAHEEVLRDAYGVEGMEKILSTNVHHVLVYPCLSVQPPLQQLRAVRPLGANKTLTEIWHFRLKGAPKG</sequence>
<organism evidence="8">
    <name type="scientific">marine metagenome</name>
    <dbReference type="NCBI Taxonomy" id="408172"/>
    <lineage>
        <taxon>unclassified sequences</taxon>
        <taxon>metagenomes</taxon>
        <taxon>ecological metagenomes</taxon>
    </lineage>
</organism>
<keyword evidence="6" id="KW-0411">Iron-sulfur</keyword>
<proteinExistence type="inferred from homology"/>
<dbReference type="InterPro" id="IPR001663">
    <property type="entry name" value="Rng_hydr_dOase-A"/>
</dbReference>
<dbReference type="Gene3D" id="2.102.10.10">
    <property type="entry name" value="Rieske [2Fe-2S] iron-sulphur domain"/>
    <property type="match status" value="1"/>
</dbReference>
<dbReference type="PANTHER" id="PTHR43756">
    <property type="entry name" value="CHOLINE MONOOXYGENASE, CHLOROPLASTIC"/>
    <property type="match status" value="1"/>
</dbReference>
<evidence type="ECO:0000256" key="1">
    <source>
        <dbReference type="ARBA" id="ARBA00008751"/>
    </source>
</evidence>
<dbReference type="Gene3D" id="3.90.380.10">
    <property type="entry name" value="Naphthalene 1,2-dioxygenase Alpha Subunit, Chain A, domain 1"/>
    <property type="match status" value="1"/>
</dbReference>
<comment type="similarity">
    <text evidence="1">Belongs to the bacterial ring-hydroxylating dioxygenase alpha subunit family.</text>
</comment>
<dbReference type="GO" id="GO:0051537">
    <property type="term" value="F:2 iron, 2 sulfur cluster binding"/>
    <property type="evidence" value="ECO:0007669"/>
    <property type="project" value="UniProtKB-KW"/>
</dbReference>
<keyword evidence="5" id="KW-0408">Iron</keyword>
<dbReference type="SUPFAM" id="SSF50022">
    <property type="entry name" value="ISP domain"/>
    <property type="match status" value="1"/>
</dbReference>
<accession>A0A382YSW3</accession>
<keyword evidence="3" id="KW-0479">Metal-binding</keyword>
<feature type="non-terminal residue" evidence="8">
    <location>
        <position position="262"/>
    </location>
</feature>